<dbReference type="CDD" id="cd00609">
    <property type="entry name" value="AAT_like"/>
    <property type="match status" value="1"/>
</dbReference>
<organism evidence="7 8">
    <name type="scientific">Spongisporangium articulatum</name>
    <dbReference type="NCBI Taxonomy" id="3362603"/>
    <lineage>
        <taxon>Bacteria</taxon>
        <taxon>Bacillati</taxon>
        <taxon>Actinomycetota</taxon>
        <taxon>Actinomycetes</taxon>
        <taxon>Kineosporiales</taxon>
        <taxon>Kineosporiaceae</taxon>
        <taxon>Spongisporangium</taxon>
    </lineage>
</organism>
<keyword evidence="8" id="KW-1185">Reference proteome</keyword>
<comment type="similarity">
    <text evidence="1">In the C-terminal section; belongs to the class-I pyridoxal-phosphate-dependent aminotransferase family.</text>
</comment>
<evidence type="ECO:0000256" key="1">
    <source>
        <dbReference type="ARBA" id="ARBA00005384"/>
    </source>
</evidence>
<dbReference type="PANTHER" id="PTHR46577:SF2">
    <property type="entry name" value="TRANSCRIPTIONAL REGULATORY PROTEIN"/>
    <property type="match status" value="1"/>
</dbReference>
<gene>
    <name evidence="7" type="ORF">ACIB24_02000</name>
</gene>
<dbReference type="InterPro" id="IPR000524">
    <property type="entry name" value="Tscrpt_reg_HTH_GntR"/>
</dbReference>
<dbReference type="Gene3D" id="1.10.10.10">
    <property type="entry name" value="Winged helix-like DNA-binding domain superfamily/Winged helix DNA-binding domain"/>
    <property type="match status" value="1"/>
</dbReference>
<dbReference type="Gene3D" id="3.90.1150.10">
    <property type="entry name" value="Aspartate Aminotransferase, domain 1"/>
    <property type="match status" value="1"/>
</dbReference>
<proteinExistence type="inferred from homology"/>
<evidence type="ECO:0000259" key="6">
    <source>
        <dbReference type="PROSITE" id="PS50949"/>
    </source>
</evidence>
<dbReference type="InterPro" id="IPR051446">
    <property type="entry name" value="HTH_trans_reg/aminotransferase"/>
</dbReference>
<dbReference type="InterPro" id="IPR004839">
    <property type="entry name" value="Aminotransferase_I/II_large"/>
</dbReference>
<dbReference type="PANTHER" id="PTHR46577">
    <property type="entry name" value="HTH-TYPE TRANSCRIPTIONAL REGULATORY PROTEIN GABR"/>
    <property type="match status" value="1"/>
</dbReference>
<dbReference type="InterPro" id="IPR015422">
    <property type="entry name" value="PyrdxlP-dep_Trfase_small"/>
</dbReference>
<dbReference type="GO" id="GO:0008483">
    <property type="term" value="F:transaminase activity"/>
    <property type="evidence" value="ECO:0007669"/>
    <property type="project" value="UniProtKB-KW"/>
</dbReference>
<dbReference type="Pfam" id="PF00392">
    <property type="entry name" value="GntR"/>
    <property type="match status" value="1"/>
</dbReference>
<dbReference type="Pfam" id="PF00155">
    <property type="entry name" value="Aminotran_1_2"/>
    <property type="match status" value="1"/>
</dbReference>
<dbReference type="SUPFAM" id="SSF46785">
    <property type="entry name" value="Winged helix' DNA-binding domain"/>
    <property type="match status" value="1"/>
</dbReference>
<keyword evidence="4" id="KW-0238">DNA-binding</keyword>
<dbReference type="EMBL" id="JBITLV010000001">
    <property type="protein sequence ID" value="MFI7585830.1"/>
    <property type="molecule type" value="Genomic_DNA"/>
</dbReference>
<evidence type="ECO:0000256" key="3">
    <source>
        <dbReference type="ARBA" id="ARBA00023015"/>
    </source>
</evidence>
<dbReference type="InterPro" id="IPR015424">
    <property type="entry name" value="PyrdxlP-dep_Trfase"/>
</dbReference>
<dbReference type="InterPro" id="IPR015421">
    <property type="entry name" value="PyrdxlP-dep_Trfase_major"/>
</dbReference>
<reference evidence="7 8" key="1">
    <citation type="submission" date="2024-10" db="EMBL/GenBank/DDBJ databases">
        <title>The Natural Products Discovery Center: Release of the First 8490 Sequenced Strains for Exploring Actinobacteria Biosynthetic Diversity.</title>
        <authorList>
            <person name="Kalkreuter E."/>
            <person name="Kautsar S.A."/>
            <person name="Yang D."/>
            <person name="Bader C.D."/>
            <person name="Teijaro C.N."/>
            <person name="Fluegel L."/>
            <person name="Davis C.M."/>
            <person name="Simpson J.R."/>
            <person name="Lauterbach L."/>
            <person name="Steele A.D."/>
            <person name="Gui C."/>
            <person name="Meng S."/>
            <person name="Li G."/>
            <person name="Viehrig K."/>
            <person name="Ye F."/>
            <person name="Su P."/>
            <person name="Kiefer A.F."/>
            <person name="Nichols A."/>
            <person name="Cepeda A.J."/>
            <person name="Yan W."/>
            <person name="Fan B."/>
            <person name="Jiang Y."/>
            <person name="Adhikari A."/>
            <person name="Zheng C.-J."/>
            <person name="Schuster L."/>
            <person name="Cowan T.M."/>
            <person name="Smanski M.J."/>
            <person name="Chevrette M.G."/>
            <person name="De Carvalho L.P.S."/>
            <person name="Shen B."/>
        </authorList>
    </citation>
    <scope>NUCLEOTIDE SEQUENCE [LARGE SCALE GENOMIC DNA]</scope>
    <source>
        <strain evidence="7 8">NPDC049639</strain>
    </source>
</reference>
<keyword evidence="7" id="KW-0808">Transferase</keyword>
<sequence>MSIASGGSATGPWTAAALAATIPDRSAAGIAATVNRLISTGRLGHGERLPTVRDLAAALGTSPATVAEAWRALKQAGAIVPRGRAGSFVDTPTRWMSRYREMPAAPRAQLTLDLSTGVPDPALLPDVGPALGRVSRRATTSNYLDPAVLPPLEARLRADWPYDVQALTVVDGALDGLERVLRLTVRLGDHVLVEHPAFPPLLDLLDGLGAVVVPVELDARGPRPSSLTERLAQLRPARPVAMVLQPRAHNPTGASLTPARAGALARILRRDGGDVLVVEDDHSGAIAAAPDVSLGRWLPERTVHVRSFSKSHGPDLRLAALGGPRDVVTAVERQRRLGPGWTSRMLQEVLLDLLTETVAVEAVRNAGRVYARRRSGLAQALLEHGVRVAPGDGLAMWLPVADERRAVVTLAGAGVGVTPGAPFHACPDGGCLEVGGRVRLTIGTLPDDAAQVGELARLVAAAAS</sequence>
<dbReference type="InterPro" id="IPR036388">
    <property type="entry name" value="WH-like_DNA-bd_sf"/>
</dbReference>
<evidence type="ECO:0000256" key="4">
    <source>
        <dbReference type="ARBA" id="ARBA00023125"/>
    </source>
</evidence>
<keyword evidence="3" id="KW-0805">Transcription regulation</keyword>
<dbReference type="InterPro" id="IPR036390">
    <property type="entry name" value="WH_DNA-bd_sf"/>
</dbReference>
<dbReference type="PROSITE" id="PS50949">
    <property type="entry name" value="HTH_GNTR"/>
    <property type="match status" value="1"/>
</dbReference>
<dbReference type="Gene3D" id="3.40.640.10">
    <property type="entry name" value="Type I PLP-dependent aspartate aminotransferase-like (Major domain)"/>
    <property type="match status" value="1"/>
</dbReference>
<keyword evidence="2" id="KW-0663">Pyridoxal phosphate</keyword>
<feature type="domain" description="HTH gntR-type" evidence="6">
    <location>
        <begin position="24"/>
        <end position="92"/>
    </location>
</feature>
<evidence type="ECO:0000256" key="2">
    <source>
        <dbReference type="ARBA" id="ARBA00022898"/>
    </source>
</evidence>
<comment type="caution">
    <text evidence="7">The sequence shown here is derived from an EMBL/GenBank/DDBJ whole genome shotgun (WGS) entry which is preliminary data.</text>
</comment>
<accession>A0ABW8AHJ9</accession>
<dbReference type="SMART" id="SM00345">
    <property type="entry name" value="HTH_GNTR"/>
    <property type="match status" value="1"/>
</dbReference>
<dbReference type="RefSeq" id="WP_398274388.1">
    <property type="nucleotide sequence ID" value="NZ_JBITLV010000001.1"/>
</dbReference>
<evidence type="ECO:0000313" key="7">
    <source>
        <dbReference type="EMBL" id="MFI7585830.1"/>
    </source>
</evidence>
<dbReference type="SUPFAM" id="SSF53383">
    <property type="entry name" value="PLP-dependent transferases"/>
    <property type="match status" value="1"/>
</dbReference>
<protein>
    <submittedName>
        <fullName evidence="7">Aminotransferase class I/II-fold pyridoxal phosphate-dependent enzyme</fullName>
    </submittedName>
</protein>
<keyword evidence="5" id="KW-0804">Transcription</keyword>
<dbReference type="Proteomes" id="UP001612915">
    <property type="component" value="Unassembled WGS sequence"/>
</dbReference>
<evidence type="ECO:0000256" key="5">
    <source>
        <dbReference type="ARBA" id="ARBA00023163"/>
    </source>
</evidence>
<keyword evidence="7" id="KW-0032">Aminotransferase</keyword>
<name>A0ABW8AHJ9_9ACTN</name>
<evidence type="ECO:0000313" key="8">
    <source>
        <dbReference type="Proteomes" id="UP001612915"/>
    </source>
</evidence>